<organism evidence="2 4">
    <name type="scientific">Roseomonas mucosa</name>
    <dbReference type="NCBI Taxonomy" id="207340"/>
    <lineage>
        <taxon>Bacteria</taxon>
        <taxon>Pseudomonadati</taxon>
        <taxon>Pseudomonadota</taxon>
        <taxon>Alphaproteobacteria</taxon>
        <taxon>Acetobacterales</taxon>
        <taxon>Roseomonadaceae</taxon>
        <taxon>Roseomonas</taxon>
    </lineage>
</organism>
<evidence type="ECO:0000256" key="1">
    <source>
        <dbReference type="SAM" id="MobiDB-lite"/>
    </source>
</evidence>
<dbReference type="RefSeq" id="WP_019461615.1">
    <property type="nucleotide sequence ID" value="NZ_AP031462.1"/>
</dbReference>
<dbReference type="EMBL" id="LLWF02000003">
    <property type="protein sequence ID" value="ONH84834.1"/>
    <property type="molecule type" value="Genomic_DNA"/>
</dbReference>
<sequence length="131" mass="13849">MTLSACCPSSRQTGLAGLLLLALPFLLPGGIAEAAPRDRPVRALRLSPSEMQALQRWLCPNGGRPMPGRPGRCDGRGSRLATGPGRGGDDGAVFEWFQGLPPARRQQLACPEGTKPVLARDHADTVRCLPG</sequence>
<dbReference type="AlphaFoldDB" id="A0A1S8DAS4"/>
<evidence type="ECO:0000313" key="2">
    <source>
        <dbReference type="EMBL" id="ONH84834.1"/>
    </source>
</evidence>
<dbReference type="EMBL" id="UGVN01000001">
    <property type="protein sequence ID" value="SUE42106.1"/>
    <property type="molecule type" value="Genomic_DNA"/>
</dbReference>
<gene>
    <name evidence="2" type="ORF">APZ41_002470</name>
    <name evidence="3" type="ORF">NCTC13291_03724</name>
</gene>
<protein>
    <submittedName>
        <fullName evidence="2">Uncharacterized protein</fullName>
    </submittedName>
</protein>
<dbReference type="Proteomes" id="UP000054844">
    <property type="component" value="Unassembled WGS sequence"/>
</dbReference>
<reference evidence="2 4" key="1">
    <citation type="submission" date="2016-12" db="EMBL/GenBank/DDBJ databases">
        <title>Draft genome sequence of Roseomonas mucosa strain AU37, isolated from a peripheral intravenous catheter.</title>
        <authorList>
            <person name="Choudhury M.A."/>
            <person name="Sidjabat H.E."/>
            <person name="Wailan A.M."/>
            <person name="Zhang L."/>
            <person name="Marsh N.M."/>
            <person name="Rickard C.M."/>
            <person name="Davies M."/>
            <person name="Mcmillan D.J."/>
        </authorList>
    </citation>
    <scope>NUCLEOTIDE SEQUENCE [LARGE SCALE GENOMIC DNA]</scope>
    <source>
        <strain evidence="2 4">SAVE376</strain>
    </source>
</reference>
<proteinExistence type="predicted"/>
<evidence type="ECO:0000313" key="5">
    <source>
        <dbReference type="Proteomes" id="UP000254919"/>
    </source>
</evidence>
<evidence type="ECO:0000313" key="4">
    <source>
        <dbReference type="Proteomes" id="UP000054844"/>
    </source>
</evidence>
<evidence type="ECO:0000313" key="3">
    <source>
        <dbReference type="EMBL" id="SUE42106.1"/>
    </source>
</evidence>
<name>A0A1S8DAS4_9PROT</name>
<reference evidence="3 5" key="2">
    <citation type="submission" date="2018-06" db="EMBL/GenBank/DDBJ databases">
        <authorList>
            <consortium name="Pathogen Informatics"/>
            <person name="Doyle S."/>
        </authorList>
    </citation>
    <scope>NUCLEOTIDE SEQUENCE [LARGE SCALE GENOMIC DNA]</scope>
    <source>
        <strain evidence="3 5">NCTC13291</strain>
    </source>
</reference>
<accession>A0A1S8DAS4</accession>
<dbReference type="Proteomes" id="UP000254919">
    <property type="component" value="Unassembled WGS sequence"/>
</dbReference>
<feature type="compositionally biased region" description="Low complexity" evidence="1">
    <location>
        <begin position="60"/>
        <end position="70"/>
    </location>
</feature>
<keyword evidence="4" id="KW-1185">Reference proteome</keyword>
<feature type="region of interest" description="Disordered" evidence="1">
    <location>
        <begin position="58"/>
        <end position="88"/>
    </location>
</feature>